<evidence type="ECO:0000256" key="1">
    <source>
        <dbReference type="SAM" id="SignalP"/>
    </source>
</evidence>
<dbReference type="AlphaFoldDB" id="A0A507D1N8"/>
<dbReference type="VEuPathDB" id="FungiDB:SeMB42_g07375"/>
<protein>
    <submittedName>
        <fullName evidence="2">Uncharacterized protein</fullName>
    </submittedName>
</protein>
<feature type="signal peptide" evidence="1">
    <location>
        <begin position="1"/>
        <end position="22"/>
    </location>
</feature>
<organism evidence="2 3">
    <name type="scientific">Synchytrium endobioticum</name>
    <dbReference type="NCBI Taxonomy" id="286115"/>
    <lineage>
        <taxon>Eukaryota</taxon>
        <taxon>Fungi</taxon>
        <taxon>Fungi incertae sedis</taxon>
        <taxon>Chytridiomycota</taxon>
        <taxon>Chytridiomycota incertae sedis</taxon>
        <taxon>Chytridiomycetes</taxon>
        <taxon>Synchytriales</taxon>
        <taxon>Synchytriaceae</taxon>
        <taxon>Synchytrium</taxon>
    </lineage>
</organism>
<feature type="chain" id="PRO_5021275756" evidence="1">
    <location>
        <begin position="23"/>
        <end position="161"/>
    </location>
</feature>
<proteinExistence type="predicted"/>
<sequence>MRGSNALAFAILLTVSMPFAYGGGSPALRQSLNTTFYSLVDLKAATKQLDPNSATLAASSQQLNSLVVKAQAGLTKLGAFNYSTACPMNGTTVTHYAETIIQGDNTHITTMYRFLVGNATTTNKSVATTTLMLGQLYASIYSAECNVRYMETILLGCGAVR</sequence>
<reference evidence="2 3" key="1">
    <citation type="journal article" date="2019" name="Sci. Rep.">
        <title>Comparative genomics of chytrid fungi reveal insights into the obligate biotrophic and pathogenic lifestyle of Synchytrium endobioticum.</title>
        <authorList>
            <person name="van de Vossenberg B.T.L.H."/>
            <person name="Warris S."/>
            <person name="Nguyen H.D.T."/>
            <person name="van Gent-Pelzer M.P.E."/>
            <person name="Joly D.L."/>
            <person name="van de Geest H.C."/>
            <person name="Bonants P.J.M."/>
            <person name="Smith D.S."/>
            <person name="Levesque C.A."/>
            <person name="van der Lee T.A.J."/>
        </authorList>
    </citation>
    <scope>NUCLEOTIDE SEQUENCE [LARGE SCALE GENOMIC DNA]</scope>
    <source>
        <strain evidence="2 3">LEV6574</strain>
    </source>
</reference>
<accession>A0A507D1N8</accession>
<evidence type="ECO:0000313" key="3">
    <source>
        <dbReference type="Proteomes" id="UP000320475"/>
    </source>
</evidence>
<name>A0A507D1N8_9FUNG</name>
<gene>
    <name evidence="2" type="ORF">SeLEV6574_g04035</name>
</gene>
<dbReference type="EMBL" id="QEAM01000152">
    <property type="protein sequence ID" value="TPX45160.1"/>
    <property type="molecule type" value="Genomic_DNA"/>
</dbReference>
<keyword evidence="1" id="KW-0732">Signal</keyword>
<comment type="caution">
    <text evidence="2">The sequence shown here is derived from an EMBL/GenBank/DDBJ whole genome shotgun (WGS) entry which is preliminary data.</text>
</comment>
<dbReference type="Proteomes" id="UP000320475">
    <property type="component" value="Unassembled WGS sequence"/>
</dbReference>
<evidence type="ECO:0000313" key="2">
    <source>
        <dbReference type="EMBL" id="TPX45160.1"/>
    </source>
</evidence>